<keyword evidence="2" id="KW-0479">Metal-binding</keyword>
<dbReference type="PANTHER" id="PTHR46696:SF3">
    <property type="entry name" value="PULCHERRIMINIC ACID SYNTHASE"/>
    <property type="match status" value="1"/>
</dbReference>
<protein>
    <submittedName>
        <fullName evidence="3">Cytochrome P450</fullName>
    </submittedName>
</protein>
<dbReference type="Pfam" id="PF00067">
    <property type="entry name" value="p450"/>
    <property type="match status" value="1"/>
</dbReference>
<evidence type="ECO:0000313" key="4">
    <source>
        <dbReference type="Proteomes" id="UP000298133"/>
    </source>
</evidence>
<dbReference type="GO" id="GO:0016705">
    <property type="term" value="F:oxidoreductase activity, acting on paired donors, with incorporation or reduction of molecular oxygen"/>
    <property type="evidence" value="ECO:0007669"/>
    <property type="project" value="InterPro"/>
</dbReference>
<organism evidence="3 4">
    <name type="scientific">Gammaproteobacteria bacterium LSUCC0057</name>
    <dbReference type="NCBI Taxonomy" id="2559237"/>
    <lineage>
        <taxon>Bacteria</taxon>
        <taxon>Pseudomonadati</taxon>
        <taxon>Pseudomonadota</taxon>
        <taxon>Gammaproteobacteria</taxon>
        <taxon>Cellvibrionales</taxon>
        <taxon>Porticoccaceae</taxon>
        <taxon>SAR92 clade</taxon>
    </lineage>
</organism>
<dbReference type="AlphaFoldDB" id="A0A4Y8UG15"/>
<keyword evidence="2" id="KW-0349">Heme</keyword>
<keyword evidence="2" id="KW-0560">Oxidoreductase</keyword>
<gene>
    <name evidence="3" type="ORF">E3W66_05810</name>
</gene>
<dbReference type="InterPro" id="IPR036396">
    <property type="entry name" value="Cyt_P450_sf"/>
</dbReference>
<dbReference type="PROSITE" id="PS00086">
    <property type="entry name" value="CYTOCHROME_P450"/>
    <property type="match status" value="1"/>
</dbReference>
<keyword evidence="2" id="KW-0408">Iron</keyword>
<dbReference type="SUPFAM" id="SSF48264">
    <property type="entry name" value="Cytochrome P450"/>
    <property type="match status" value="1"/>
</dbReference>
<comment type="caution">
    <text evidence="3">The sequence shown here is derived from an EMBL/GenBank/DDBJ whole genome shotgun (WGS) entry which is preliminary data.</text>
</comment>
<proteinExistence type="inferred from homology"/>
<comment type="similarity">
    <text evidence="1 2">Belongs to the cytochrome P450 family.</text>
</comment>
<dbReference type="GO" id="GO:0005506">
    <property type="term" value="F:iron ion binding"/>
    <property type="evidence" value="ECO:0007669"/>
    <property type="project" value="InterPro"/>
</dbReference>
<dbReference type="GO" id="GO:0004497">
    <property type="term" value="F:monooxygenase activity"/>
    <property type="evidence" value="ECO:0007669"/>
    <property type="project" value="UniProtKB-KW"/>
</dbReference>
<accession>A0A4Y8UG15</accession>
<dbReference type="PANTHER" id="PTHR46696">
    <property type="entry name" value="P450, PUTATIVE (EUROFUNG)-RELATED"/>
    <property type="match status" value="1"/>
</dbReference>
<keyword evidence="4" id="KW-1185">Reference proteome</keyword>
<evidence type="ECO:0000256" key="2">
    <source>
        <dbReference type="RuleBase" id="RU000461"/>
    </source>
</evidence>
<dbReference type="OrthoDB" id="7052847at2"/>
<dbReference type="GO" id="GO:0020037">
    <property type="term" value="F:heme binding"/>
    <property type="evidence" value="ECO:0007669"/>
    <property type="project" value="InterPro"/>
</dbReference>
<dbReference type="Proteomes" id="UP000298133">
    <property type="component" value="Unassembled WGS sequence"/>
</dbReference>
<dbReference type="InterPro" id="IPR002397">
    <property type="entry name" value="Cyt_P450_B"/>
</dbReference>
<keyword evidence="2" id="KW-0503">Monooxygenase</keyword>
<dbReference type="InterPro" id="IPR017972">
    <property type="entry name" value="Cyt_P450_CS"/>
</dbReference>
<dbReference type="InterPro" id="IPR001128">
    <property type="entry name" value="Cyt_P450"/>
</dbReference>
<reference evidence="3 4" key="1">
    <citation type="submission" date="2019-03" db="EMBL/GenBank/DDBJ databases">
        <title>Draft genome of Gammaproteobacteria bacterium LSUCC0057, a member of the SAR92 clade.</title>
        <authorList>
            <person name="Lanclos V.C."/>
            <person name="Doiron C."/>
            <person name="Henson M.W."/>
            <person name="Thrash J.C."/>
        </authorList>
    </citation>
    <scope>NUCLEOTIDE SEQUENCE [LARGE SCALE GENOMIC DNA]</scope>
    <source>
        <strain evidence="3 4">LSUCC0057</strain>
    </source>
</reference>
<dbReference type="Gene3D" id="1.10.630.10">
    <property type="entry name" value="Cytochrome P450"/>
    <property type="match status" value="1"/>
</dbReference>
<dbReference type="PRINTS" id="PR00385">
    <property type="entry name" value="P450"/>
</dbReference>
<name>A0A4Y8UG15_9GAMM</name>
<evidence type="ECO:0000256" key="1">
    <source>
        <dbReference type="ARBA" id="ARBA00010617"/>
    </source>
</evidence>
<dbReference type="CDD" id="cd20629">
    <property type="entry name" value="P450_pinF1-like"/>
    <property type="match status" value="1"/>
</dbReference>
<evidence type="ECO:0000313" key="3">
    <source>
        <dbReference type="EMBL" id="TFH67766.1"/>
    </source>
</evidence>
<dbReference type="EMBL" id="SPIA01000002">
    <property type="protein sequence ID" value="TFH67766.1"/>
    <property type="molecule type" value="Genomic_DNA"/>
</dbReference>
<sequence>MSENNQPAAEQSLQASFANVAANYRGENVDLHAMLRELRHNSPIIAEDFMAKLGVPNIAGIDASRPTYSVFKHREVMQVLRDAESFTSGFIAEGLGAFVDGLILTGMDGDMHRKARALLQPIFMPAVVNRWKSTVMDPIIRQEYIEPMVAAKRADLMEFALHFPIRLIYSLIGFPADQPQVVKQYAAWALDILAGPQLDPSKAERAREAAMSASKNLYDAIIGRVQEVRAAATGGDDLISRLIAAEYEGGRLDDHEIATFVRSLLPAAGETTTRTFGSIMTLLLERPELLERVRNDRSLVPKAIDEAIRFEPVATFKVRQASKDLQLAGVDIPKGAMVQCIVISANRDEQVFADSETFNIDRDLKPSFGFGFGPHTCIGQFIAKAELQVAVNAILDLLPGLRLDPDRPAPVIAGAQLRGPHSVAVVWD</sequence>
<dbReference type="PRINTS" id="PR00359">
    <property type="entry name" value="BP450"/>
</dbReference>